<sequence>MNRLNNEKGYALVTVLLIIVVFLIVFLSFMGQAFSSVKQNSIVESSSQSTAVAEAGIAYYKVAIQQIFESSGAEVNQKVNDNLNPLPGEDIDEAAAREEAILATAEIIKRELQKEGPVTIEANNDAIFEINNISTAVDTDTNEVKVHFSVNGSEGDSHPTALEADVLLNLESIIVNQDSINFVLPTFNEVPLPETGCTSFTSGCDAILVDGSNPLPGKNNNNNGNNNGLSDKIAYSTNPNNVFTIDGNANNSVNLKIHSEGGIKIGSNMNGASKLTIETKKNATFEGNLKVDVGSRILVGGNIINGKHLELDNGSFVYVGGNAVIDKLDISGNSTMCVQGNLTVNNSQPNKINGNLFVKSEVGDEIFEQQCGSPASINLTIKWGQNIEALVDRVEYN</sequence>
<dbReference type="EMBL" id="JACWFH010000031">
    <property type="protein sequence ID" value="MBY0099111.1"/>
    <property type="molecule type" value="Genomic_DNA"/>
</dbReference>
<organism evidence="2 3">
    <name type="scientific">Mesobacillus maritimus</name>
    <dbReference type="NCBI Taxonomy" id="1643336"/>
    <lineage>
        <taxon>Bacteria</taxon>
        <taxon>Bacillati</taxon>
        <taxon>Bacillota</taxon>
        <taxon>Bacilli</taxon>
        <taxon>Bacillales</taxon>
        <taxon>Bacillaceae</taxon>
        <taxon>Mesobacillus</taxon>
    </lineage>
</organism>
<keyword evidence="1" id="KW-1133">Transmembrane helix</keyword>
<evidence type="ECO:0000313" key="2">
    <source>
        <dbReference type="EMBL" id="MBY0099111.1"/>
    </source>
</evidence>
<dbReference type="Proteomes" id="UP000769780">
    <property type="component" value="Unassembled WGS sequence"/>
</dbReference>
<gene>
    <name evidence="2" type="ORF">H0185_20285</name>
</gene>
<keyword evidence="1" id="KW-0812">Transmembrane</keyword>
<feature type="transmembrane region" description="Helical" evidence="1">
    <location>
        <begin position="12"/>
        <end position="34"/>
    </location>
</feature>
<evidence type="ECO:0000313" key="3">
    <source>
        <dbReference type="Proteomes" id="UP000769780"/>
    </source>
</evidence>
<name>A0ABS7KA09_9BACI</name>
<evidence type="ECO:0000256" key="1">
    <source>
        <dbReference type="SAM" id="Phobius"/>
    </source>
</evidence>
<reference evidence="2 3" key="1">
    <citation type="submission" date="2020-07" db="EMBL/GenBank/DDBJ databases">
        <title>Fungal Genomes of the International Space Station.</title>
        <authorList>
            <person name="Seuylemezian A."/>
            <person name="Singh N.K."/>
            <person name="Wood J."/>
            <person name="Venkateswaran K."/>
        </authorList>
    </citation>
    <scope>NUCLEOTIDE SEQUENCE [LARGE SCALE GENOMIC DNA]</scope>
    <source>
        <strain evidence="2 3">PL-B2</strain>
    </source>
</reference>
<proteinExistence type="predicted"/>
<keyword evidence="1" id="KW-0472">Membrane</keyword>
<keyword evidence="3" id="KW-1185">Reference proteome</keyword>
<protein>
    <submittedName>
        <fullName evidence="2">Type II secretion system protein</fullName>
    </submittedName>
</protein>
<comment type="caution">
    <text evidence="2">The sequence shown here is derived from an EMBL/GenBank/DDBJ whole genome shotgun (WGS) entry which is preliminary data.</text>
</comment>
<accession>A0ABS7KA09</accession>
<dbReference type="RefSeq" id="WP_221875320.1">
    <property type="nucleotide sequence ID" value="NZ_JACWFH010000031.1"/>
</dbReference>